<feature type="domain" description="Fibronectin type-III" evidence="2">
    <location>
        <begin position="492"/>
        <end position="580"/>
    </location>
</feature>
<evidence type="ECO:0000313" key="5">
    <source>
        <dbReference type="Proteomes" id="UP000480178"/>
    </source>
</evidence>
<dbReference type="PROSITE" id="PS50853">
    <property type="entry name" value="FN3"/>
    <property type="match status" value="1"/>
</dbReference>
<dbReference type="InterPro" id="IPR036116">
    <property type="entry name" value="FN3_sf"/>
</dbReference>
<dbReference type="Pfam" id="PF18962">
    <property type="entry name" value="Por_Secre_tail"/>
    <property type="match status" value="1"/>
</dbReference>
<dbReference type="SUPFAM" id="SSF56988">
    <property type="entry name" value="Anthrax protective antigen"/>
    <property type="match status" value="1"/>
</dbReference>
<accession>A0A6C0GQW2</accession>
<protein>
    <submittedName>
        <fullName evidence="4">T9SS type A sorting domain-containing protein</fullName>
    </submittedName>
</protein>
<dbReference type="InterPro" id="IPR003961">
    <property type="entry name" value="FN3_dom"/>
</dbReference>
<evidence type="ECO:0000313" key="4">
    <source>
        <dbReference type="EMBL" id="QHT70456.1"/>
    </source>
</evidence>
<feature type="region of interest" description="Disordered" evidence="1">
    <location>
        <begin position="1020"/>
        <end position="1041"/>
    </location>
</feature>
<dbReference type="PANTHER" id="PTHR42754">
    <property type="entry name" value="ENDOGLUCANASE"/>
    <property type="match status" value="1"/>
</dbReference>
<gene>
    <name evidence="4" type="ORF">GXP67_29270</name>
</gene>
<dbReference type="NCBIfam" id="TIGR04183">
    <property type="entry name" value="Por_Secre_tail"/>
    <property type="match status" value="1"/>
</dbReference>
<name>A0A6C0GQW2_9BACT</name>
<dbReference type="InterPro" id="IPR026444">
    <property type="entry name" value="Secre_tail"/>
</dbReference>
<evidence type="ECO:0000259" key="2">
    <source>
        <dbReference type="PROSITE" id="PS50853"/>
    </source>
</evidence>
<dbReference type="InterPro" id="IPR030916">
    <property type="entry name" value="ELWxxDGT_rpt"/>
</dbReference>
<sequence>MFRFLFPTSNFKFIHSGYEIPIYKTINLISRLHFSAWFLFIGWLHLSSIAFAQVQPTNYSNLTDVNGIIFFTADDTDHGNELWRSDGTAAGTYIVKDITTGSASSFPSKLINLNGTLYFIANEGETSYQLWKSDGTKAGTIKIKDVPLQLPLREYDYDRDIAYYRASTGLTHTGNLVYFTVNNAINTYELWRTDGTQAGTIKVTDVTTYDRYIEDQYNFGPFTSVGNSLFYNKPYGGLYKTDGNSQNPILIKEVISPELIKSTVNGVVYFTDFVLGQYRLWKSNGNAEGTVLVKKSISPRFSMAVGNNLFFTTDEYSPLGAELWKSDGTEAGTTLVKDIYPGIESGPNRPNHSSPLYLTNFNNALYFTANDGVHGRELWKSDGTTAGTILEKDITPGSSSSNIYNLLVANNTLFFVYNYQSLWKSDGTSNGTFAVKTSIGENRLIVDGSLINSNGTLYFTTKHQFLIGHPSELWKSDGTEAGTVKVMDVLETPSHFIVTAASRTQVHLRWSIGYGNAVIERSTSANGPFTKIESAPYDSHSYADADLQPNTTYYYRIKAVDENGASSEYVQKSTTTHPEVTSPVITLKQWDKLFTGTGGVNTAKRTTDGNYLITHSRWIWPNSYASGALLLNNNGEQTWSKEFNSDFTHSVIGTDGNFVLASSYVLVKIKSNGTELWQKTITTGSIRGIIQTADGGYLASTYLSDNTTVTAGLVKFNSNGEKLWEKTYGENSKVWLSYFKQLNYFIQTTDGGYLLANTYSSVNKAHDYGLIKFNSNGEKLWEKTYGGESDDILTTVLQTSEGGYLLGGTSTSGIGGDKTEACQDDDQDNGYGDYWVVKVSANGTKEWDKTFGGGFSEDLTAIVQSPDGGYLIGGSSSSVGTYVSNCFAYEGKRNANFWLVKITATGTKQWDKSFFGGTSQLSNSNNSDFLTVMLTTADGGYLLGGTSFSGISSSKTEGSHGTSQITCSEFGTLDLNYSSDYWMIKINGNGSREWDKTFGSFGDESLNAIFQNTDNSFTLVGHSSSTPGKDRNNNGDKTQAGNGIWLVKTKGTLPPAVTCSATGSILREKWLNVTGYSVGAIPVNTASSASAQLTSFETTSNQGDNYGERIRGYLCAPYSGSYTFYLSGDDQCELYLSSDEDPAKKVKIASVATYSGNKEWNKFPSQKSASLSLVAGKKYYIEALHKEATGGDHIAVGWQTPASTAITLIAGSYLSPFIASCSSSTQSSLVVNPSSGSTLSGTSLYLKTIPGASSYTLQVSSSANFTTGVITKTTTSKLSTGTYYASFPELVLNQKYYVRVYTNLGLCWGPVTSFTTASAAGSAYVVNPSDGATTTGTSLYLNTVSGASAYTVQVSSSANFTTGVITKTTASKLSTGTYYAVFPELILNQKYYVRVKTNLSEVWGRTTTFTRVNAVARVGAEEQEAAAFLESKVSLYPNPFESTLTLSTPRASMHYITVADNLGRTVYQTTTQGAETSLDLAHLKTGVYVVKVSTEDGSTQVLRIVKQ</sequence>
<dbReference type="KEGG" id="rhoz:GXP67_29270"/>
<dbReference type="SMART" id="SM00060">
    <property type="entry name" value="FN3"/>
    <property type="match status" value="1"/>
</dbReference>
<dbReference type="InterPro" id="IPR037524">
    <property type="entry name" value="PA14/GLEYA"/>
</dbReference>
<dbReference type="EMBL" id="CP048222">
    <property type="protein sequence ID" value="QHT70456.1"/>
    <property type="molecule type" value="Genomic_DNA"/>
</dbReference>
<proteinExistence type="predicted"/>
<dbReference type="Gene3D" id="2.60.120.1560">
    <property type="match status" value="1"/>
</dbReference>
<dbReference type="InterPro" id="IPR011658">
    <property type="entry name" value="PA14_dom"/>
</dbReference>
<dbReference type="SUPFAM" id="SSF50998">
    <property type="entry name" value="Quinoprotein alcohol dehydrogenase-like"/>
    <property type="match status" value="1"/>
</dbReference>
<evidence type="ECO:0000259" key="3">
    <source>
        <dbReference type="PROSITE" id="PS51820"/>
    </source>
</evidence>
<dbReference type="SMART" id="SM00758">
    <property type="entry name" value="PA14"/>
    <property type="match status" value="1"/>
</dbReference>
<dbReference type="Pfam" id="PF07691">
    <property type="entry name" value="PA14"/>
    <property type="match status" value="1"/>
</dbReference>
<dbReference type="Proteomes" id="UP000480178">
    <property type="component" value="Chromosome"/>
</dbReference>
<dbReference type="Gene3D" id="2.60.40.10">
    <property type="entry name" value="Immunoglobulins"/>
    <property type="match status" value="3"/>
</dbReference>
<organism evidence="4 5">
    <name type="scientific">Rhodocytophaga rosea</name>
    <dbReference type="NCBI Taxonomy" id="2704465"/>
    <lineage>
        <taxon>Bacteria</taxon>
        <taxon>Pseudomonadati</taxon>
        <taxon>Bacteroidota</taxon>
        <taxon>Cytophagia</taxon>
        <taxon>Cytophagales</taxon>
        <taxon>Rhodocytophagaceae</taxon>
        <taxon>Rhodocytophaga</taxon>
    </lineage>
</organism>
<dbReference type="PROSITE" id="PS51820">
    <property type="entry name" value="PA14"/>
    <property type="match status" value="1"/>
</dbReference>
<dbReference type="NCBIfam" id="TIGR04534">
    <property type="entry name" value="ELWxxDGT_rpt"/>
    <property type="match status" value="2"/>
</dbReference>
<dbReference type="CDD" id="cd00063">
    <property type="entry name" value="FN3"/>
    <property type="match status" value="1"/>
</dbReference>
<evidence type="ECO:0000256" key="1">
    <source>
        <dbReference type="SAM" id="MobiDB-lite"/>
    </source>
</evidence>
<dbReference type="InterPro" id="IPR011047">
    <property type="entry name" value="Quinoprotein_ADH-like_sf"/>
</dbReference>
<dbReference type="RefSeq" id="WP_162446433.1">
    <property type="nucleotide sequence ID" value="NZ_CP048222.1"/>
</dbReference>
<dbReference type="PANTHER" id="PTHR42754:SF1">
    <property type="entry name" value="LIPOPROTEIN"/>
    <property type="match status" value="1"/>
</dbReference>
<keyword evidence="5" id="KW-1185">Reference proteome</keyword>
<reference evidence="4 5" key="1">
    <citation type="submission" date="2020-01" db="EMBL/GenBank/DDBJ databases">
        <authorList>
            <person name="Kim M.K."/>
        </authorList>
    </citation>
    <scope>NUCLEOTIDE SEQUENCE [LARGE SCALE GENOMIC DNA]</scope>
    <source>
        <strain evidence="4 5">172606-1</strain>
    </source>
</reference>
<dbReference type="InterPro" id="IPR013783">
    <property type="entry name" value="Ig-like_fold"/>
</dbReference>
<feature type="domain" description="PA14" evidence="3">
    <location>
        <begin position="1061"/>
        <end position="1213"/>
    </location>
</feature>
<dbReference type="SUPFAM" id="SSF49265">
    <property type="entry name" value="Fibronectin type III"/>
    <property type="match status" value="1"/>
</dbReference>